<feature type="non-terminal residue" evidence="2">
    <location>
        <position position="1"/>
    </location>
</feature>
<keyword evidence="3" id="KW-1185">Reference proteome</keyword>
<feature type="compositionally biased region" description="Basic and acidic residues" evidence="1">
    <location>
        <begin position="45"/>
        <end position="55"/>
    </location>
</feature>
<feature type="compositionally biased region" description="Low complexity" evidence="1">
    <location>
        <begin position="71"/>
        <end position="102"/>
    </location>
</feature>
<feature type="region of interest" description="Disordered" evidence="1">
    <location>
        <begin position="1"/>
        <end position="265"/>
    </location>
</feature>
<feature type="compositionally biased region" description="Basic and acidic residues" evidence="1">
    <location>
        <begin position="160"/>
        <end position="182"/>
    </location>
</feature>
<feature type="compositionally biased region" description="Low complexity" evidence="1">
    <location>
        <begin position="217"/>
        <end position="226"/>
    </location>
</feature>
<evidence type="ECO:0000256" key="1">
    <source>
        <dbReference type="SAM" id="MobiDB-lite"/>
    </source>
</evidence>
<evidence type="ECO:0000313" key="3">
    <source>
        <dbReference type="Proteomes" id="UP001189429"/>
    </source>
</evidence>
<dbReference type="EMBL" id="CAUYUJ010001866">
    <property type="protein sequence ID" value="CAK0797988.1"/>
    <property type="molecule type" value="Genomic_DNA"/>
</dbReference>
<comment type="caution">
    <text evidence="2">The sequence shown here is derived from an EMBL/GenBank/DDBJ whole genome shotgun (WGS) entry which is preliminary data.</text>
</comment>
<accession>A0ABN9PXF9</accession>
<gene>
    <name evidence="2" type="ORF">PCOR1329_LOCUS6906</name>
</gene>
<proteinExistence type="predicted"/>
<reference evidence="2" key="1">
    <citation type="submission" date="2023-10" db="EMBL/GenBank/DDBJ databases">
        <authorList>
            <person name="Chen Y."/>
            <person name="Shah S."/>
            <person name="Dougan E. K."/>
            <person name="Thang M."/>
            <person name="Chan C."/>
        </authorList>
    </citation>
    <scope>NUCLEOTIDE SEQUENCE [LARGE SCALE GENOMIC DNA]</scope>
</reference>
<sequence length="265" mass="26773">EEGNEILRLPQLPSPRASQAAAPDVGGAASQRWWMPSTEQPRTPRLAERAPRLEDPGQAQPRRPSLGAERALGQPHGAAAAAGPPGAPVGTPRGVLGARWAAAGGGEAGGRAASPSPVGVLRQAPLPARPPAPSAPPPVSAGRKEARAADAPPPPPPMLGERRSVPGDEDRGMRALLHELDLRPGVAAPRGGLGCHRRQGSPDLTGPSQASARRARGGSSTPLSLPGGSGPPRPPLAPEASSSSSSSSTWVVRCPSRWDVAGGSA</sequence>
<feature type="compositionally biased region" description="Low complexity" evidence="1">
    <location>
        <begin position="238"/>
        <end position="249"/>
    </location>
</feature>
<feature type="compositionally biased region" description="Pro residues" evidence="1">
    <location>
        <begin position="127"/>
        <end position="139"/>
    </location>
</feature>
<evidence type="ECO:0000313" key="2">
    <source>
        <dbReference type="EMBL" id="CAK0797988.1"/>
    </source>
</evidence>
<organism evidence="2 3">
    <name type="scientific">Prorocentrum cordatum</name>
    <dbReference type="NCBI Taxonomy" id="2364126"/>
    <lineage>
        <taxon>Eukaryota</taxon>
        <taxon>Sar</taxon>
        <taxon>Alveolata</taxon>
        <taxon>Dinophyceae</taxon>
        <taxon>Prorocentrales</taxon>
        <taxon>Prorocentraceae</taxon>
        <taxon>Prorocentrum</taxon>
    </lineage>
</organism>
<name>A0ABN9PXF9_9DINO</name>
<protein>
    <submittedName>
        <fullName evidence="2">Uncharacterized protein</fullName>
    </submittedName>
</protein>
<dbReference type="Proteomes" id="UP001189429">
    <property type="component" value="Unassembled WGS sequence"/>
</dbReference>